<feature type="region of interest" description="Disordered" evidence="6">
    <location>
        <begin position="242"/>
        <end position="263"/>
    </location>
</feature>
<dbReference type="PROSITE" id="PS00352">
    <property type="entry name" value="CSD_1"/>
    <property type="match status" value="1"/>
</dbReference>
<dbReference type="PROSITE" id="PS51857">
    <property type="entry name" value="CSD_2"/>
    <property type="match status" value="1"/>
</dbReference>
<dbReference type="EMBL" id="JALJOT010000012">
    <property type="protein sequence ID" value="KAK9905100.1"/>
    <property type="molecule type" value="Genomic_DNA"/>
</dbReference>
<evidence type="ECO:0000256" key="2">
    <source>
        <dbReference type="ARBA" id="ARBA00022490"/>
    </source>
</evidence>
<proteinExistence type="inferred from homology"/>
<comment type="similarity">
    <text evidence="5">Belongs to the UNR family.</text>
</comment>
<feature type="compositionally biased region" description="Polar residues" evidence="6">
    <location>
        <begin position="245"/>
        <end position="257"/>
    </location>
</feature>
<dbReference type="Pfam" id="PF00313">
    <property type="entry name" value="CSD"/>
    <property type="match status" value="1"/>
</dbReference>
<dbReference type="PANTHER" id="PTHR12913">
    <property type="entry name" value="UNR PROTEIN N-RAS UPSTREAM GENE PROTEIN"/>
    <property type="match status" value="1"/>
</dbReference>
<dbReference type="CDD" id="cd04458">
    <property type="entry name" value="CSP_CDS"/>
    <property type="match status" value="1"/>
</dbReference>
<feature type="compositionally biased region" description="Polar residues" evidence="6">
    <location>
        <begin position="54"/>
        <end position="71"/>
    </location>
</feature>
<name>A0ABR2YH43_9CHLO</name>
<protein>
    <recommendedName>
        <fullName evidence="11">CSD-domain-containing protein</fullName>
    </recommendedName>
</protein>
<keyword evidence="10" id="KW-1185">Reference proteome</keyword>
<feature type="region of interest" description="Disordered" evidence="6">
    <location>
        <begin position="691"/>
        <end position="764"/>
    </location>
</feature>
<evidence type="ECO:0000256" key="6">
    <source>
        <dbReference type="SAM" id="MobiDB-lite"/>
    </source>
</evidence>
<feature type="compositionally biased region" description="Polar residues" evidence="6">
    <location>
        <begin position="1"/>
        <end position="15"/>
    </location>
</feature>
<dbReference type="InterPro" id="IPR012340">
    <property type="entry name" value="NA-bd_OB-fold"/>
</dbReference>
<comment type="subcellular location">
    <subcellularLocation>
        <location evidence="1">Cytoplasm</location>
    </subcellularLocation>
</comment>
<evidence type="ECO:0008006" key="11">
    <source>
        <dbReference type="Google" id="ProtNLM"/>
    </source>
</evidence>
<feature type="domain" description="CSD" evidence="7">
    <location>
        <begin position="430"/>
        <end position="504"/>
    </location>
</feature>
<dbReference type="Proteomes" id="UP001491310">
    <property type="component" value="Unassembled WGS sequence"/>
</dbReference>
<dbReference type="SUPFAM" id="SSF50249">
    <property type="entry name" value="Nucleic acid-binding proteins"/>
    <property type="match status" value="4"/>
</dbReference>
<evidence type="ECO:0000259" key="8">
    <source>
        <dbReference type="PROSITE" id="PS51938"/>
    </source>
</evidence>
<evidence type="ECO:0000313" key="10">
    <source>
        <dbReference type="Proteomes" id="UP001491310"/>
    </source>
</evidence>
<evidence type="ECO:0000256" key="1">
    <source>
        <dbReference type="ARBA" id="ARBA00004496"/>
    </source>
</evidence>
<comment type="caution">
    <text evidence="9">The sequence shown here is derived from an EMBL/GenBank/DDBJ whole genome shotgun (WGS) entry which is preliminary data.</text>
</comment>
<feature type="region of interest" description="Disordered" evidence="6">
    <location>
        <begin position="791"/>
        <end position="872"/>
    </location>
</feature>
<reference evidence="9 10" key="1">
    <citation type="journal article" date="2024" name="Nat. Commun.">
        <title>Phylogenomics reveals the evolutionary origins of lichenization in chlorophyte algae.</title>
        <authorList>
            <person name="Puginier C."/>
            <person name="Libourel C."/>
            <person name="Otte J."/>
            <person name="Skaloud P."/>
            <person name="Haon M."/>
            <person name="Grisel S."/>
            <person name="Petersen M."/>
            <person name="Berrin J.G."/>
            <person name="Delaux P.M."/>
            <person name="Dal Grande F."/>
            <person name="Keller J."/>
        </authorList>
    </citation>
    <scope>NUCLEOTIDE SEQUENCE [LARGE SCALE GENOMIC DNA]</scope>
    <source>
        <strain evidence="9 10">SAG 216-7</strain>
    </source>
</reference>
<evidence type="ECO:0000256" key="4">
    <source>
        <dbReference type="ARBA" id="ARBA00022884"/>
    </source>
</evidence>
<evidence type="ECO:0000259" key="7">
    <source>
        <dbReference type="PROSITE" id="PS51857"/>
    </source>
</evidence>
<dbReference type="Gene3D" id="2.40.50.140">
    <property type="entry name" value="Nucleic acid-binding proteins"/>
    <property type="match status" value="5"/>
</dbReference>
<keyword evidence="4" id="KW-0694">RNA-binding</keyword>
<dbReference type="SMART" id="SM00357">
    <property type="entry name" value="CSP"/>
    <property type="match status" value="4"/>
</dbReference>
<accession>A0ABR2YH43</accession>
<evidence type="ECO:0000313" key="9">
    <source>
        <dbReference type="EMBL" id="KAK9905100.1"/>
    </source>
</evidence>
<dbReference type="PROSITE" id="PS51938">
    <property type="entry name" value="SUZ_C"/>
    <property type="match status" value="1"/>
</dbReference>
<feature type="compositionally biased region" description="Basic and acidic residues" evidence="6">
    <location>
        <begin position="805"/>
        <end position="834"/>
    </location>
</feature>
<feature type="compositionally biased region" description="Basic and acidic residues" evidence="6">
    <location>
        <begin position="691"/>
        <end position="700"/>
    </location>
</feature>
<organism evidence="9 10">
    <name type="scientific">Coccomyxa subellipsoidea</name>
    <dbReference type="NCBI Taxonomy" id="248742"/>
    <lineage>
        <taxon>Eukaryota</taxon>
        <taxon>Viridiplantae</taxon>
        <taxon>Chlorophyta</taxon>
        <taxon>core chlorophytes</taxon>
        <taxon>Trebouxiophyceae</taxon>
        <taxon>Trebouxiophyceae incertae sedis</taxon>
        <taxon>Coccomyxaceae</taxon>
        <taxon>Coccomyxa</taxon>
    </lineage>
</organism>
<feature type="region of interest" description="Disordered" evidence="6">
    <location>
        <begin position="1"/>
        <end position="79"/>
    </location>
</feature>
<dbReference type="InterPro" id="IPR011129">
    <property type="entry name" value="CSD"/>
</dbReference>
<keyword evidence="3" id="KW-0677">Repeat</keyword>
<dbReference type="PANTHER" id="PTHR12913:SF1">
    <property type="entry name" value="COLD SHOCK DOMAIN-CONTAINING PROTEIN E1"/>
    <property type="match status" value="1"/>
</dbReference>
<dbReference type="InterPro" id="IPR019844">
    <property type="entry name" value="CSD_CS"/>
</dbReference>
<gene>
    <name evidence="9" type="ORF">WJX75_009596</name>
</gene>
<feature type="compositionally biased region" description="Low complexity" evidence="6">
    <location>
        <begin position="740"/>
        <end position="764"/>
    </location>
</feature>
<sequence>MDDQQGQPEPSTSDQRTPDGQAGRRPPRGGRGRGNQGRQGPAGTPPGLGKPRRAQNSGRDANGPSRNQQEESGPDLPIGTKLQGFVDHVRENFGFIRVPQASDLVFFHISAPGDPVEFVVAASSQDGVRHKGNRPPKLMGKEVKKLPAGTLATSSVSEKLVRGRVERPLAGSSASSWNREANGGGGGLIYYVDSEAEGGDGETGKRVFLTFEGTDVKGRTGRLNKGDLVQFFITTDARTGKRRATQVQRGVQQSQPDPETPREQGFVEKFMNTYGFVRSIEREGQPPLFFHISEVTDGAAAEIAAGSEVAFSVVADWQQANYKQVAVALELLPAGTVAEERLWPGRVKGRVVKAPTKTEEQVTQGRLTFQDVGGALRSCSFAADNVRGGEEAAAALAPEDEAEFAVVANRRTGGFRAEDVQLLCKAQHRRELGQIKQLKESKEPGGGFGFIRACDRAADVFFHFSQLSGVAAAELAPGDDVEFSVVREPLPDAPKRIVAHRVTRAAKGSAVFEVVSEEQYSGVVIDRMVVKGSNIASGLVHYEVDGVPAKLTYGPKDLQDTKVNPKPQDHVMFRIAVNPKAAKAAEKVGGAAAQHAGRRATQVALAPQPGRIFSFKGTFGFLEYDLESPKPPRLYFHAGDVEGNVQLRPGDEVTFTVANRAPRAEVADKERGASPQGALIARRVIRTKEAPAKPEEEFVPERNPQAPKFIKSSSEKAASASKGSQAVRIARGPDGTKGFAPGRGRPLPPAAATSGPGAAASAPGAAVPLSVLKSSLSSNSLNPTAAEFVPRLSADSLPPEATAKPADKPEAAAEPESKAAEVPETDTADKEGATSKKAAVSLREEAASAAAGLAAAGSAIPEVEAADKGGPQ</sequence>
<evidence type="ECO:0000256" key="3">
    <source>
        <dbReference type="ARBA" id="ARBA00022737"/>
    </source>
</evidence>
<keyword evidence="2" id="KW-0963">Cytoplasm</keyword>
<dbReference type="InterPro" id="IPR024642">
    <property type="entry name" value="SUZ-C"/>
</dbReference>
<feature type="domain" description="SUZ-C" evidence="8">
    <location>
        <begin position="694"/>
        <end position="743"/>
    </location>
</feature>
<feature type="compositionally biased region" description="Low complexity" evidence="6">
    <location>
        <begin position="711"/>
        <end position="724"/>
    </location>
</feature>
<dbReference type="InterPro" id="IPR002059">
    <property type="entry name" value="CSP_DNA-bd"/>
</dbReference>
<feature type="compositionally biased region" description="Low complexity" evidence="6">
    <location>
        <begin position="847"/>
        <end position="859"/>
    </location>
</feature>
<evidence type="ECO:0000256" key="5">
    <source>
        <dbReference type="ARBA" id="ARBA00044751"/>
    </source>
</evidence>